<dbReference type="OrthoDB" id="9802385at2"/>
<keyword evidence="3" id="KW-1185">Reference proteome</keyword>
<evidence type="ECO:0000313" key="3">
    <source>
        <dbReference type="Proteomes" id="UP000480185"/>
    </source>
</evidence>
<accession>A0A6G1X5P9</accession>
<sequence length="178" mass="20511">MDFIDQAIQFSAKAHHNQFRKGTDLPYISHPYAVGMILMKHGCTEKEITAGILHDTVEDTSVTLKEIQEKFGKEVADIVEGCSEPNKDLSWEERKQHTIDYLQTAPIEVRLVACADKLHNIRSISHNEKTEGPTIWNRFKRGKDDQAWYYQNVMKSLEFQGGFPLLEELKTEVKELFS</sequence>
<dbReference type="EMBL" id="WJNH01000004">
    <property type="protein sequence ID" value="MRG86294.1"/>
    <property type="molecule type" value="Genomic_DNA"/>
</dbReference>
<dbReference type="Pfam" id="PF13328">
    <property type="entry name" value="HD_4"/>
    <property type="match status" value="1"/>
</dbReference>
<evidence type="ECO:0000259" key="1">
    <source>
        <dbReference type="SMART" id="SM00471"/>
    </source>
</evidence>
<evidence type="ECO:0000313" key="2">
    <source>
        <dbReference type="EMBL" id="MRG86294.1"/>
    </source>
</evidence>
<protein>
    <submittedName>
        <fullName evidence="2">HD domain-containing protein</fullName>
    </submittedName>
</protein>
<dbReference type="InterPro" id="IPR052194">
    <property type="entry name" value="MESH1"/>
</dbReference>
<comment type="caution">
    <text evidence="2">The sequence shown here is derived from an EMBL/GenBank/DDBJ whole genome shotgun (WGS) entry which is preliminary data.</text>
</comment>
<reference evidence="2 3" key="1">
    <citation type="submission" date="2019-11" db="EMBL/GenBank/DDBJ databases">
        <authorList>
            <person name="Li J."/>
        </authorList>
    </citation>
    <scope>NUCLEOTIDE SEQUENCE [LARGE SCALE GENOMIC DNA]</scope>
    <source>
        <strain evidence="2 3">J4</strain>
    </source>
</reference>
<dbReference type="InterPro" id="IPR003607">
    <property type="entry name" value="HD/PDEase_dom"/>
</dbReference>
<name>A0A6G1X5P9_9BACI</name>
<organism evidence="2 3">
    <name type="scientific">Salinibacillus xinjiangensis</name>
    <dbReference type="NCBI Taxonomy" id="1229268"/>
    <lineage>
        <taxon>Bacteria</taxon>
        <taxon>Bacillati</taxon>
        <taxon>Bacillota</taxon>
        <taxon>Bacilli</taxon>
        <taxon>Bacillales</taxon>
        <taxon>Bacillaceae</taxon>
        <taxon>Salinibacillus</taxon>
    </lineage>
</organism>
<dbReference type="SUPFAM" id="SSF109604">
    <property type="entry name" value="HD-domain/PDEase-like"/>
    <property type="match status" value="1"/>
</dbReference>
<dbReference type="PANTHER" id="PTHR46246">
    <property type="entry name" value="GUANOSINE-3',5'-BIS(DIPHOSPHATE) 3'-PYROPHOSPHOHYDROLASE MESH1"/>
    <property type="match status" value="1"/>
</dbReference>
<gene>
    <name evidence="2" type="ORF">GH754_08130</name>
</gene>
<dbReference type="AlphaFoldDB" id="A0A6G1X5P9"/>
<feature type="domain" description="HD/PDEase" evidence="1">
    <location>
        <begin position="23"/>
        <end position="130"/>
    </location>
</feature>
<dbReference type="SMART" id="SM00471">
    <property type="entry name" value="HDc"/>
    <property type="match status" value="1"/>
</dbReference>
<dbReference type="GO" id="GO:0008893">
    <property type="term" value="F:guanosine-3',5'-bis(diphosphate) 3'-diphosphatase activity"/>
    <property type="evidence" value="ECO:0007669"/>
    <property type="project" value="TreeGrafter"/>
</dbReference>
<proteinExistence type="predicted"/>
<dbReference type="RefSeq" id="WP_153728209.1">
    <property type="nucleotide sequence ID" value="NZ_WJNH01000004.1"/>
</dbReference>
<dbReference type="Gene3D" id="1.10.3210.10">
    <property type="entry name" value="Hypothetical protein af1432"/>
    <property type="match status" value="1"/>
</dbReference>
<dbReference type="PANTHER" id="PTHR46246:SF1">
    <property type="entry name" value="GUANOSINE-3',5'-BIS(DIPHOSPHATE) 3'-PYROPHOSPHOHYDROLASE MESH1"/>
    <property type="match status" value="1"/>
</dbReference>
<dbReference type="Proteomes" id="UP000480185">
    <property type="component" value="Unassembled WGS sequence"/>
</dbReference>